<evidence type="ECO:0000256" key="1">
    <source>
        <dbReference type="SAM" id="MobiDB-lite"/>
    </source>
</evidence>
<gene>
    <name evidence="2" type="ORF">MHUMG1_03576</name>
</gene>
<evidence type="ECO:0000313" key="2">
    <source>
        <dbReference type="EMBL" id="KAH0598279.1"/>
    </source>
</evidence>
<dbReference type="AlphaFoldDB" id="A0A9P8S9F3"/>
<comment type="caution">
    <text evidence="2">The sequence shown here is derived from an EMBL/GenBank/DDBJ whole genome shotgun (WGS) entry which is preliminary data.</text>
</comment>
<accession>A0A9P8S9F3</accession>
<reference evidence="2 3" key="1">
    <citation type="submission" date="2020-07" db="EMBL/GenBank/DDBJ databases">
        <title>Metarhizium humberi genome.</title>
        <authorList>
            <person name="Lysoe E."/>
        </authorList>
    </citation>
    <scope>NUCLEOTIDE SEQUENCE [LARGE SCALE GENOMIC DNA]</scope>
    <source>
        <strain evidence="2 3">ESALQ1638</strain>
    </source>
</reference>
<evidence type="ECO:0000313" key="3">
    <source>
        <dbReference type="Proteomes" id="UP000764110"/>
    </source>
</evidence>
<feature type="region of interest" description="Disordered" evidence="1">
    <location>
        <begin position="32"/>
        <end position="62"/>
    </location>
</feature>
<keyword evidence="3" id="KW-1185">Reference proteome</keyword>
<protein>
    <submittedName>
        <fullName evidence="2">Uncharacterized protein</fullName>
    </submittedName>
</protein>
<name>A0A9P8S9F3_9HYPO</name>
<dbReference type="EMBL" id="JACEFI010000005">
    <property type="protein sequence ID" value="KAH0598279.1"/>
    <property type="molecule type" value="Genomic_DNA"/>
</dbReference>
<dbReference type="Proteomes" id="UP000764110">
    <property type="component" value="Unassembled WGS sequence"/>
</dbReference>
<organism evidence="2 3">
    <name type="scientific">Metarhizium humberi</name>
    <dbReference type="NCBI Taxonomy" id="2596975"/>
    <lineage>
        <taxon>Eukaryota</taxon>
        <taxon>Fungi</taxon>
        <taxon>Dikarya</taxon>
        <taxon>Ascomycota</taxon>
        <taxon>Pezizomycotina</taxon>
        <taxon>Sordariomycetes</taxon>
        <taxon>Hypocreomycetidae</taxon>
        <taxon>Hypocreales</taxon>
        <taxon>Clavicipitaceae</taxon>
        <taxon>Metarhizium</taxon>
    </lineage>
</organism>
<sequence>MPVSKPPTHAHMLLGKKDELCAKVLAAIGESAKAPGSKQKENDKTPSTSPSAPPSAPQDDTSPSILKAIAAIGIPLAGVGLGAFAASAAGESLLASSAASLGIGAAVGTAEGVEAAVSTVAYSMPRTIPQALTRALTRVSRLGHRVSNPLLRRITTEAVRAATRRSSESIPLLP</sequence>
<proteinExistence type="predicted"/>